<keyword evidence="3" id="KW-1133">Transmembrane helix</keyword>
<gene>
    <name evidence="8" type="primary">FAM210A</name>
    <name evidence="8" type="synonym">fam210ab</name>
</gene>
<dbReference type="InterPro" id="IPR045866">
    <property type="entry name" value="FAM210A/B-like"/>
</dbReference>
<feature type="compositionally biased region" description="Gly residues" evidence="6">
    <location>
        <begin position="89"/>
        <end position="102"/>
    </location>
</feature>
<evidence type="ECO:0000256" key="1">
    <source>
        <dbReference type="ARBA" id="ARBA00004167"/>
    </source>
</evidence>
<feature type="domain" description="DUF1279" evidence="7">
    <location>
        <begin position="123"/>
        <end position="209"/>
    </location>
</feature>
<feature type="compositionally biased region" description="Basic and acidic residues" evidence="6">
    <location>
        <begin position="247"/>
        <end position="299"/>
    </location>
</feature>
<dbReference type="Gene3D" id="1.20.120.20">
    <property type="entry name" value="Apolipoprotein"/>
    <property type="match status" value="1"/>
</dbReference>
<keyword evidence="4" id="KW-0175">Coiled coil</keyword>
<feature type="region of interest" description="Disordered" evidence="6">
    <location>
        <begin position="54"/>
        <end position="108"/>
    </location>
</feature>
<proteinExistence type="predicted"/>
<dbReference type="PANTHER" id="PTHR21377">
    <property type="entry name" value="PROTEIN FAM210B, MITOCHONDRIAL"/>
    <property type="match status" value="1"/>
</dbReference>
<dbReference type="OrthoDB" id="5874039at2759"/>
<comment type="subcellular location">
    <subcellularLocation>
        <location evidence="1">Membrane</location>
        <topology evidence="1">Single-pass membrane protein</topology>
    </subcellularLocation>
</comment>
<name>A0A8C5FAH5_GADMO</name>
<sequence>MMQRVLSHHVLRQVSAMRGRSVHFSGSERLGPLCCCVLLSPRLAAGSHRQLSVSVASRAVQHPKQQPSEEEAQPPPHTQAQAPQAVGAGEAGSAGSGTGGPTLPGEESLEIDPLQDKSIGLIQRFKRTFKQYGKVMIPVHLVTSSIWLGTFYYAAMKGVNVVPFLELIGLPESIVGLLRNSSSGYALTAYAMYKIATPARYTVTLGGTSLSVQYLRRHGYFSTPPPVKDYIQDKMEETKEKLSEKMEVTKERLSEKMEETKEMFSGRMEETKERLSEKMEETKDKFSEKLQETKDKVSEGKTFFRKKVD</sequence>
<keyword evidence="5" id="KW-0472">Membrane</keyword>
<reference evidence="8" key="1">
    <citation type="submission" date="2025-08" db="UniProtKB">
        <authorList>
            <consortium name="Ensembl"/>
        </authorList>
    </citation>
    <scope>IDENTIFICATION</scope>
</reference>
<protein>
    <submittedName>
        <fullName evidence="8">Family with sequence similarity 210 member Ab</fullName>
    </submittedName>
</protein>
<reference evidence="8" key="2">
    <citation type="submission" date="2025-09" db="UniProtKB">
        <authorList>
            <consortium name="Ensembl"/>
        </authorList>
    </citation>
    <scope>IDENTIFICATION</scope>
</reference>
<dbReference type="GeneTree" id="ENSGT00940000156554"/>
<evidence type="ECO:0000313" key="8">
    <source>
        <dbReference type="Ensembl" id="ENSGMOP00000022340.1"/>
    </source>
</evidence>
<dbReference type="PANTHER" id="PTHR21377:SF1">
    <property type="entry name" value="PROTEIN FAM210A"/>
    <property type="match status" value="1"/>
</dbReference>
<evidence type="ECO:0000256" key="4">
    <source>
        <dbReference type="ARBA" id="ARBA00023054"/>
    </source>
</evidence>
<dbReference type="SUPFAM" id="SSF58113">
    <property type="entry name" value="Apolipoprotein A-I"/>
    <property type="match status" value="1"/>
</dbReference>
<dbReference type="GeneID" id="115554120"/>
<keyword evidence="9" id="KW-1185">Reference proteome</keyword>
<dbReference type="Pfam" id="PF06916">
    <property type="entry name" value="FAM210A-B_dom"/>
    <property type="match status" value="1"/>
</dbReference>
<dbReference type="Proteomes" id="UP000694546">
    <property type="component" value="Chromosome 11"/>
</dbReference>
<feature type="compositionally biased region" description="Low complexity" evidence="6">
    <location>
        <begin position="78"/>
        <end position="88"/>
    </location>
</feature>
<dbReference type="GO" id="GO:0016020">
    <property type="term" value="C:membrane"/>
    <property type="evidence" value="ECO:0007669"/>
    <property type="project" value="UniProtKB-SubCell"/>
</dbReference>
<evidence type="ECO:0000259" key="7">
    <source>
        <dbReference type="Pfam" id="PF06916"/>
    </source>
</evidence>
<evidence type="ECO:0000256" key="6">
    <source>
        <dbReference type="SAM" id="MobiDB-lite"/>
    </source>
</evidence>
<dbReference type="AlphaFoldDB" id="A0A8C5FAH5"/>
<dbReference type="InterPro" id="IPR009688">
    <property type="entry name" value="FAM210A/B-like_dom"/>
</dbReference>
<dbReference type="Ensembl" id="ENSGMOT00000028721.1">
    <property type="protein sequence ID" value="ENSGMOP00000022340.1"/>
    <property type="gene ID" value="ENSGMOG00000025945.1"/>
</dbReference>
<dbReference type="GO" id="GO:0005739">
    <property type="term" value="C:mitochondrion"/>
    <property type="evidence" value="ECO:0007669"/>
    <property type="project" value="TreeGrafter"/>
</dbReference>
<evidence type="ECO:0000256" key="2">
    <source>
        <dbReference type="ARBA" id="ARBA00022692"/>
    </source>
</evidence>
<keyword evidence="2" id="KW-0812">Transmembrane</keyword>
<evidence type="ECO:0000256" key="5">
    <source>
        <dbReference type="ARBA" id="ARBA00023136"/>
    </source>
</evidence>
<feature type="region of interest" description="Disordered" evidence="6">
    <location>
        <begin position="247"/>
        <end position="309"/>
    </location>
</feature>
<accession>A0A8C5FAH5</accession>
<dbReference type="OMA" id="HTWAVRE"/>
<evidence type="ECO:0000313" key="9">
    <source>
        <dbReference type="Proteomes" id="UP000694546"/>
    </source>
</evidence>
<dbReference type="RefSeq" id="XP_030226609.1">
    <property type="nucleotide sequence ID" value="XM_030370749.1"/>
</dbReference>
<evidence type="ECO:0000256" key="3">
    <source>
        <dbReference type="ARBA" id="ARBA00022989"/>
    </source>
</evidence>
<organism evidence="8 9">
    <name type="scientific">Gadus morhua</name>
    <name type="common">Atlantic cod</name>
    <dbReference type="NCBI Taxonomy" id="8049"/>
    <lineage>
        <taxon>Eukaryota</taxon>
        <taxon>Metazoa</taxon>
        <taxon>Chordata</taxon>
        <taxon>Craniata</taxon>
        <taxon>Vertebrata</taxon>
        <taxon>Euteleostomi</taxon>
        <taxon>Actinopterygii</taxon>
        <taxon>Neopterygii</taxon>
        <taxon>Teleostei</taxon>
        <taxon>Neoteleostei</taxon>
        <taxon>Acanthomorphata</taxon>
        <taxon>Zeiogadaria</taxon>
        <taxon>Gadariae</taxon>
        <taxon>Gadiformes</taxon>
        <taxon>Gadoidei</taxon>
        <taxon>Gadidae</taxon>
        <taxon>Gadus</taxon>
    </lineage>
</organism>